<dbReference type="EMBL" id="CP000386">
    <property type="protein sequence ID" value="ABG04117.1"/>
    <property type="molecule type" value="Genomic_DNA"/>
</dbReference>
<dbReference type="PANTHER" id="PTHR16128">
    <property type="entry name" value="FAD/NAD(P)-BINDING OXIDOREDUCTASE FAMILY PROTEIN"/>
    <property type="match status" value="1"/>
</dbReference>
<dbReference type="OrthoDB" id="5792777at2"/>
<dbReference type="RefSeq" id="WP_011564135.1">
    <property type="nucleotide sequence ID" value="NC_008148.1"/>
</dbReference>
<sequence length="338" mass="35680">MTPDCAIVGAGVSGLLAARGLAEAGLEVLVLEAAPEPGGRLATRRLDGAILDTGAQFFTVRSERFAGIVRGWLESGVAAEWSRGWADASGRYEPDGHPRYRAAGGMARLAAHLARGLPVRCGCGVLSAAPREGGWELRLAGGGVLRARSLLLTPPAPEARRIPEPGSLPEGAERELAGIAYDPCLALLVLLDDGPPVVPEPGGMQVRSEAVDWISDNRRKGISPRHALTVHASPRFSRENYAAPEGEAAGTLLRAAGEALGTDLRPRLRAHRLKRWPHSWVARGHPGPALLARRDPPLLFCGDAFRGARIEGAALSGLGAAEEILRLLSRDTRGLGVK</sequence>
<dbReference type="GO" id="GO:0016491">
    <property type="term" value="F:oxidoreductase activity"/>
    <property type="evidence" value="ECO:0007669"/>
    <property type="project" value="InterPro"/>
</dbReference>
<feature type="domain" description="Amine oxidase" evidence="1">
    <location>
        <begin position="91"/>
        <end position="325"/>
    </location>
</feature>
<dbReference type="PANTHER" id="PTHR16128:SF5">
    <property type="entry name" value="FAD_NAD(P)-BINDING OXIDOREDUCTASE FAMILY PROTEIN"/>
    <property type="match status" value="1"/>
</dbReference>
<dbReference type="SUPFAM" id="SSF51905">
    <property type="entry name" value="FAD/NAD(P)-binding domain"/>
    <property type="match status" value="1"/>
</dbReference>
<organism evidence="2 3">
    <name type="scientific">Rubrobacter xylanophilus (strain DSM 9941 / JCM 11954 / NBRC 16129 / PRD-1)</name>
    <dbReference type="NCBI Taxonomy" id="266117"/>
    <lineage>
        <taxon>Bacteria</taxon>
        <taxon>Bacillati</taxon>
        <taxon>Actinomycetota</taxon>
        <taxon>Rubrobacteria</taxon>
        <taxon>Rubrobacterales</taxon>
        <taxon>Rubrobacteraceae</taxon>
        <taxon>Rubrobacter</taxon>
    </lineage>
</organism>
<reference evidence="2 3" key="1">
    <citation type="submission" date="2006-06" db="EMBL/GenBank/DDBJ databases">
        <title>Complete sequence of Rubrobacter xylanophilus DSM 9941.</title>
        <authorList>
            <consortium name="US DOE Joint Genome Institute"/>
            <person name="Copeland A."/>
            <person name="Lucas S."/>
            <person name="Lapidus A."/>
            <person name="Barry K."/>
            <person name="Detter J.C."/>
            <person name="Glavina del Rio T."/>
            <person name="Hammon N."/>
            <person name="Israni S."/>
            <person name="Dalin E."/>
            <person name="Tice H."/>
            <person name="Pitluck S."/>
            <person name="Munk A.C."/>
            <person name="Brettin T."/>
            <person name="Bruce D."/>
            <person name="Han C."/>
            <person name="Tapia R."/>
            <person name="Gilna P."/>
            <person name="Schmutz J."/>
            <person name="Larimer F."/>
            <person name="Land M."/>
            <person name="Hauser L."/>
            <person name="Kyrpides N."/>
            <person name="Lykidis A."/>
            <person name="da Costa M.S."/>
            <person name="Rainey F.A."/>
            <person name="Empadinhas N."/>
            <person name="Jolivet E."/>
            <person name="Battista J.R."/>
            <person name="Richardson P."/>
        </authorList>
    </citation>
    <scope>NUCLEOTIDE SEQUENCE [LARGE SCALE GENOMIC DNA]</scope>
    <source>
        <strain evidence="3">DSM 9941 / NBRC 16129 / PRD-1</strain>
    </source>
</reference>
<accession>Q1AWW1</accession>
<dbReference type="STRING" id="266117.Rxyl_1151"/>
<proteinExistence type="predicted"/>
<evidence type="ECO:0000259" key="1">
    <source>
        <dbReference type="Pfam" id="PF01593"/>
    </source>
</evidence>
<dbReference type="PRINTS" id="PR00420">
    <property type="entry name" value="RNGMNOXGNASE"/>
</dbReference>
<name>Q1AWW1_RUBXD</name>
<keyword evidence="3" id="KW-1185">Reference proteome</keyword>
<dbReference type="Gene3D" id="3.50.50.60">
    <property type="entry name" value="FAD/NAD(P)-binding domain"/>
    <property type="match status" value="1"/>
</dbReference>
<dbReference type="eggNOG" id="COG3380">
    <property type="taxonomic scope" value="Bacteria"/>
</dbReference>
<dbReference type="Gene3D" id="3.90.660.10">
    <property type="match status" value="1"/>
</dbReference>
<dbReference type="InterPro" id="IPR002937">
    <property type="entry name" value="Amino_oxidase"/>
</dbReference>
<gene>
    <name evidence="2" type="ordered locus">Rxyl_1151</name>
</gene>
<dbReference type="HOGENOM" id="CLU_036034_0_0_11"/>
<evidence type="ECO:0000313" key="2">
    <source>
        <dbReference type="EMBL" id="ABG04117.1"/>
    </source>
</evidence>
<dbReference type="KEGG" id="rxy:Rxyl_1151"/>
<dbReference type="Pfam" id="PF13450">
    <property type="entry name" value="NAD_binding_8"/>
    <property type="match status" value="1"/>
</dbReference>
<dbReference type="PhylomeDB" id="Q1AWW1"/>
<protein>
    <submittedName>
        <fullName evidence="2">FAD dependent oxidoreductase</fullName>
    </submittedName>
</protein>
<dbReference type="InterPro" id="IPR036188">
    <property type="entry name" value="FAD/NAD-bd_sf"/>
</dbReference>
<dbReference type="Proteomes" id="UP000006637">
    <property type="component" value="Chromosome"/>
</dbReference>
<evidence type="ECO:0000313" key="3">
    <source>
        <dbReference type="Proteomes" id="UP000006637"/>
    </source>
</evidence>
<dbReference type="Pfam" id="PF01593">
    <property type="entry name" value="Amino_oxidase"/>
    <property type="match status" value="1"/>
</dbReference>
<dbReference type="AlphaFoldDB" id="Q1AWW1"/>